<reference evidence="1 2" key="1">
    <citation type="journal article" date="2023" name="PLoS ONE">
        <title>Cytospora paraplurivora sp. nov. isolated from orchards with fruit tree decline syndrome in Ontario, Canada.</title>
        <authorList>
            <person name="Ilyukhin E."/>
            <person name="Nguyen H.D.T."/>
            <person name="Castle A.J."/>
            <person name="Ellouze W."/>
        </authorList>
    </citation>
    <scope>NUCLEOTIDE SEQUENCE [LARGE SCALE GENOMIC DNA]</scope>
    <source>
        <strain evidence="1 2">FDS-564</strain>
    </source>
</reference>
<evidence type="ECO:0000313" key="1">
    <source>
        <dbReference type="EMBL" id="KAK7735296.1"/>
    </source>
</evidence>
<evidence type="ECO:0000313" key="2">
    <source>
        <dbReference type="Proteomes" id="UP001320245"/>
    </source>
</evidence>
<name>A0AAN9TZV2_9PEZI</name>
<sequence>MTEPEGLDDINSGSVRLWTLRQTLREWHAVAKDPSLPPGVHYLLNTDSEIPVIEVKRTRNTLVVDCLREIAHDEDLEIFLSVLEFGGPGDDTRLMHMMDFNGNNLHEYFVSDKQELLQDYIAFSQSEDHIGTSLPPTQTRAYCVTILPTCKILHKENVKPGPTEDDNIRLREIMMCYLTDRVLDKVDVAKANYVLQAYYWRPAELDEGNPTPFQWPRKALEKHLLNAMTVATRAAAISYEPPPRFFEYFADKPICFPPRVLEDEDSEIIHGLDILLTQVDLPNLPPVLSHFPPLVHGDLDAHDPTYIGRWLHRVSWSSRYGPGVYFRMEYATLIVDISIPMTVSKIQYLLDGAPGQAWETASRVFLQWIEDQFYDEGIRDGKSLTVFWLPLIRDLTQRHDASFWEPEPSLRREMHRDVIRAVLISYLKVCVGAEPRRLDFCRPSLVTPECRGCSSCKVVNRFLLDISRVRAIFPVTRPAPPGTFPRDTSPGYVLQHSALAHILPGLATKKINCSFHVKERTCAGTVLCVEKRDGGEQWVDWCARREEAAGEMAKFDAEKMVLVLGRKDYNSLIGMEILKRANKADWIRMIETYVEDAETQRTTDPSVWT</sequence>
<dbReference type="AlphaFoldDB" id="A0AAN9TZV2"/>
<protein>
    <submittedName>
        <fullName evidence="1">Uncharacterized protein</fullName>
    </submittedName>
</protein>
<proteinExistence type="predicted"/>
<accession>A0AAN9TZV2</accession>
<organism evidence="1 2">
    <name type="scientific">Cytospora paraplurivora</name>
    <dbReference type="NCBI Taxonomy" id="2898453"/>
    <lineage>
        <taxon>Eukaryota</taxon>
        <taxon>Fungi</taxon>
        <taxon>Dikarya</taxon>
        <taxon>Ascomycota</taxon>
        <taxon>Pezizomycotina</taxon>
        <taxon>Sordariomycetes</taxon>
        <taxon>Sordariomycetidae</taxon>
        <taxon>Diaporthales</taxon>
        <taxon>Cytosporaceae</taxon>
        <taxon>Cytospora</taxon>
    </lineage>
</organism>
<gene>
    <name evidence="1" type="ORF">SLS53_007527</name>
</gene>
<dbReference type="EMBL" id="JAJSPL020000039">
    <property type="protein sequence ID" value="KAK7735296.1"/>
    <property type="molecule type" value="Genomic_DNA"/>
</dbReference>
<comment type="caution">
    <text evidence="1">The sequence shown here is derived from an EMBL/GenBank/DDBJ whole genome shotgun (WGS) entry which is preliminary data.</text>
</comment>
<keyword evidence="2" id="KW-1185">Reference proteome</keyword>
<dbReference type="Proteomes" id="UP001320245">
    <property type="component" value="Unassembled WGS sequence"/>
</dbReference>